<dbReference type="Proteomes" id="UP000887572">
    <property type="component" value="Unplaced"/>
</dbReference>
<feature type="compositionally biased region" description="Acidic residues" evidence="1">
    <location>
        <begin position="63"/>
        <end position="73"/>
    </location>
</feature>
<proteinExistence type="predicted"/>
<reference evidence="4" key="1">
    <citation type="submission" date="2022-11" db="UniProtKB">
        <authorList>
            <consortium name="WormBaseParasite"/>
        </authorList>
    </citation>
    <scope>IDENTIFICATION</scope>
</reference>
<evidence type="ECO:0000313" key="3">
    <source>
        <dbReference type="Proteomes" id="UP000887572"/>
    </source>
</evidence>
<dbReference type="AlphaFoldDB" id="A0A914IER5"/>
<organism evidence="3 4">
    <name type="scientific">Globodera rostochiensis</name>
    <name type="common">Golden nematode worm</name>
    <name type="synonym">Heterodera rostochiensis</name>
    <dbReference type="NCBI Taxonomy" id="31243"/>
    <lineage>
        <taxon>Eukaryota</taxon>
        <taxon>Metazoa</taxon>
        <taxon>Ecdysozoa</taxon>
        <taxon>Nematoda</taxon>
        <taxon>Chromadorea</taxon>
        <taxon>Rhabditida</taxon>
        <taxon>Tylenchina</taxon>
        <taxon>Tylenchomorpha</taxon>
        <taxon>Tylenchoidea</taxon>
        <taxon>Heteroderidae</taxon>
        <taxon>Heteroderinae</taxon>
        <taxon>Globodera</taxon>
    </lineage>
</organism>
<dbReference type="WBParaSite" id="Gr19_v10_g9232.t1">
    <property type="protein sequence ID" value="Gr19_v10_g9232.t1"/>
    <property type="gene ID" value="Gr19_v10_g9232"/>
</dbReference>
<keyword evidence="2" id="KW-0732">Signal</keyword>
<feature type="chain" id="PRO_5037448293" evidence="2">
    <location>
        <begin position="21"/>
        <end position="109"/>
    </location>
</feature>
<evidence type="ECO:0000256" key="2">
    <source>
        <dbReference type="SAM" id="SignalP"/>
    </source>
</evidence>
<feature type="region of interest" description="Disordered" evidence="1">
    <location>
        <begin position="47"/>
        <end position="109"/>
    </location>
</feature>
<evidence type="ECO:0000313" key="4">
    <source>
        <dbReference type="WBParaSite" id="Gr19_v10_g9232.t1"/>
    </source>
</evidence>
<feature type="signal peptide" evidence="2">
    <location>
        <begin position="1"/>
        <end position="20"/>
    </location>
</feature>
<accession>A0A914IER5</accession>
<sequence length="109" mass="11755">MKNLILPILVTFILCLVVEGRSFGNLNEFQNALSNMFNRSSLPAGWQFPWRMNRQKPPKSSENDESNECDDDNTSTIASSEPSSSPADPTSSNPGTPDSSSTGPTSTAS</sequence>
<name>A0A914IER5_GLORO</name>
<feature type="compositionally biased region" description="Low complexity" evidence="1">
    <location>
        <begin position="74"/>
        <end position="109"/>
    </location>
</feature>
<keyword evidence="3" id="KW-1185">Reference proteome</keyword>
<protein>
    <submittedName>
        <fullName evidence="4">Uncharacterized protein</fullName>
    </submittedName>
</protein>
<evidence type="ECO:0000256" key="1">
    <source>
        <dbReference type="SAM" id="MobiDB-lite"/>
    </source>
</evidence>